<evidence type="ECO:0000256" key="8">
    <source>
        <dbReference type="ARBA" id="ARBA00023175"/>
    </source>
</evidence>
<dbReference type="SUPFAM" id="SSF90257">
    <property type="entry name" value="Myosin rod fragments"/>
    <property type="match status" value="1"/>
</dbReference>
<keyword evidence="3" id="KW-0963">Cytoplasm</keyword>
<keyword evidence="9" id="KW-0514">Muscle protein</keyword>
<accession>A0A672PGQ9</accession>
<reference evidence="13" key="1">
    <citation type="submission" date="2025-08" db="UniProtKB">
        <authorList>
            <consortium name="Ensembl"/>
        </authorList>
    </citation>
    <scope>IDENTIFICATION</scope>
</reference>
<feature type="domain" description="Myosin tail" evidence="12">
    <location>
        <begin position="1"/>
        <end position="232"/>
    </location>
</feature>
<dbReference type="InParanoid" id="A0A672PGQ9"/>
<dbReference type="GO" id="GO:0016459">
    <property type="term" value="C:myosin complex"/>
    <property type="evidence" value="ECO:0007669"/>
    <property type="project" value="UniProtKB-KW"/>
</dbReference>
<evidence type="ECO:0000256" key="10">
    <source>
        <dbReference type="ARBA" id="ARBA00023203"/>
    </source>
</evidence>
<dbReference type="PANTHER" id="PTHR46349:SF6">
    <property type="entry name" value="MYOSIN-6-LIKE"/>
    <property type="match status" value="1"/>
</dbReference>
<keyword evidence="5" id="KW-0067">ATP-binding</keyword>
<evidence type="ECO:0000256" key="3">
    <source>
        <dbReference type="ARBA" id="ARBA00022490"/>
    </source>
</evidence>
<evidence type="ECO:0000256" key="11">
    <source>
        <dbReference type="SAM" id="Coils"/>
    </source>
</evidence>
<keyword evidence="6 11" id="KW-0175">Coiled coil</keyword>
<keyword evidence="10" id="KW-0009">Actin-binding</keyword>
<feature type="coiled-coil region" evidence="11">
    <location>
        <begin position="5"/>
        <end position="232"/>
    </location>
</feature>
<name>A0A672PGQ9_SINGR</name>
<dbReference type="Gene3D" id="1.20.5.370">
    <property type="match status" value="2"/>
</dbReference>
<dbReference type="AlphaFoldDB" id="A0A672PGQ9"/>
<proteinExistence type="predicted"/>
<protein>
    <recommendedName>
        <fullName evidence="12">Myosin tail domain-containing protein</fullName>
    </recommendedName>
</protein>
<dbReference type="GO" id="GO:0032982">
    <property type="term" value="C:myosin filament"/>
    <property type="evidence" value="ECO:0007669"/>
    <property type="project" value="UniProtKB-KW"/>
</dbReference>
<organism evidence="13 14">
    <name type="scientific">Sinocyclocheilus grahami</name>
    <name type="common">Dianchi golden-line fish</name>
    <name type="synonym">Barbus grahami</name>
    <dbReference type="NCBI Taxonomy" id="75366"/>
    <lineage>
        <taxon>Eukaryota</taxon>
        <taxon>Metazoa</taxon>
        <taxon>Chordata</taxon>
        <taxon>Craniata</taxon>
        <taxon>Vertebrata</taxon>
        <taxon>Euteleostomi</taxon>
        <taxon>Actinopterygii</taxon>
        <taxon>Neopterygii</taxon>
        <taxon>Teleostei</taxon>
        <taxon>Ostariophysi</taxon>
        <taxon>Cypriniformes</taxon>
        <taxon>Cyprinidae</taxon>
        <taxon>Cyprininae</taxon>
        <taxon>Sinocyclocheilus</taxon>
    </lineage>
</organism>
<dbReference type="InterPro" id="IPR002928">
    <property type="entry name" value="Myosin_tail"/>
</dbReference>
<comment type="subcellular location">
    <subcellularLocation>
        <location evidence="1">Cytoplasm</location>
        <location evidence="1">Myofibril</location>
    </subcellularLocation>
</comment>
<evidence type="ECO:0000256" key="5">
    <source>
        <dbReference type="ARBA" id="ARBA00022840"/>
    </source>
</evidence>
<reference evidence="13" key="2">
    <citation type="submission" date="2025-09" db="UniProtKB">
        <authorList>
            <consortium name="Ensembl"/>
        </authorList>
    </citation>
    <scope>IDENTIFICATION</scope>
</reference>
<keyword evidence="14" id="KW-1185">Reference proteome</keyword>
<dbReference type="GO" id="GO:0030016">
    <property type="term" value="C:myofibril"/>
    <property type="evidence" value="ECO:0007669"/>
    <property type="project" value="UniProtKB-SubCell"/>
</dbReference>
<dbReference type="Ensembl" id="ENSSGRT00000067069.1">
    <property type="protein sequence ID" value="ENSSGRP00000062892.1"/>
    <property type="gene ID" value="ENSSGRG00000032520.1"/>
</dbReference>
<evidence type="ECO:0000256" key="7">
    <source>
        <dbReference type="ARBA" id="ARBA00023123"/>
    </source>
</evidence>
<sequence length="244" mass="27943">MQAEIEELRVSVEQTERSRKIAEQELTDASERVGLLHAQNTSLLHTKKKLEADISQLQSEVEGSAQESRNADERAKKAITDAAMMSEELKKEQDTSATIKDLQNRLDEAENLALKGGKKQLQKVESRVRELENELDAEQKCGADAIKGARKYERKMKELTYQSEENKKTVNRLQDLVNKLQIKVKAYKRQAEEAEELANVHLAQWRKAQHELEQAKERADMAESQVNKMRARNRDLGVSCLKME</sequence>
<dbReference type="InterPro" id="IPR014751">
    <property type="entry name" value="XRCC4-like_C"/>
</dbReference>
<dbReference type="GO" id="GO:0003779">
    <property type="term" value="F:actin binding"/>
    <property type="evidence" value="ECO:0007669"/>
    <property type="project" value="UniProtKB-KW"/>
</dbReference>
<keyword evidence="7" id="KW-0518">Myosin</keyword>
<keyword evidence="4" id="KW-0547">Nucleotide-binding</keyword>
<dbReference type="GO" id="GO:0005524">
    <property type="term" value="F:ATP binding"/>
    <property type="evidence" value="ECO:0007669"/>
    <property type="project" value="UniProtKB-KW"/>
</dbReference>
<dbReference type="FunFam" id="1.20.5.370:FF:000001">
    <property type="entry name" value="Myosin heavy chain"/>
    <property type="match status" value="1"/>
</dbReference>
<evidence type="ECO:0000259" key="12">
    <source>
        <dbReference type="Pfam" id="PF01576"/>
    </source>
</evidence>
<evidence type="ECO:0000256" key="9">
    <source>
        <dbReference type="ARBA" id="ARBA00023179"/>
    </source>
</evidence>
<keyword evidence="2" id="KW-0787">Thick filament</keyword>
<dbReference type="Proteomes" id="UP000472262">
    <property type="component" value="Unassembled WGS sequence"/>
</dbReference>
<evidence type="ECO:0000256" key="4">
    <source>
        <dbReference type="ARBA" id="ARBA00022741"/>
    </source>
</evidence>
<dbReference type="Pfam" id="PF01576">
    <property type="entry name" value="Myosin_tail_1"/>
    <property type="match status" value="1"/>
</dbReference>
<dbReference type="PANTHER" id="PTHR46349">
    <property type="entry name" value="CINGULIN-LIKE PROTEIN 1-RELATED"/>
    <property type="match status" value="1"/>
</dbReference>
<evidence type="ECO:0000256" key="2">
    <source>
        <dbReference type="ARBA" id="ARBA00022433"/>
    </source>
</evidence>
<dbReference type="FunFam" id="1.20.5.370:FF:000002">
    <property type="entry name" value="Myosin heavy chain"/>
    <property type="match status" value="1"/>
</dbReference>
<evidence type="ECO:0000313" key="14">
    <source>
        <dbReference type="Proteomes" id="UP000472262"/>
    </source>
</evidence>
<evidence type="ECO:0000256" key="6">
    <source>
        <dbReference type="ARBA" id="ARBA00023054"/>
    </source>
</evidence>
<keyword evidence="8" id="KW-0505">Motor protein</keyword>
<evidence type="ECO:0000313" key="13">
    <source>
        <dbReference type="Ensembl" id="ENSSGRP00000062892.1"/>
    </source>
</evidence>
<evidence type="ECO:0000256" key="1">
    <source>
        <dbReference type="ARBA" id="ARBA00004657"/>
    </source>
</evidence>